<dbReference type="VEuPathDB" id="VectorBase:ISCW009431"/>
<dbReference type="VEuPathDB" id="VectorBase:ISCI009431"/>
<dbReference type="AlphaFoldDB" id="B7PZD1"/>
<dbReference type="PaxDb" id="6945-B7PZD1"/>
<feature type="compositionally biased region" description="Polar residues" evidence="1">
    <location>
        <begin position="19"/>
        <end position="28"/>
    </location>
</feature>
<protein>
    <submittedName>
        <fullName evidence="2 3">Uncharacterized protein</fullName>
    </submittedName>
</protein>
<dbReference type="EnsemblMetazoa" id="ISCW009431-RA">
    <property type="protein sequence ID" value="ISCW009431-PA"/>
    <property type="gene ID" value="ISCW009431"/>
</dbReference>
<organism>
    <name type="scientific">Ixodes scapularis</name>
    <name type="common">Black-legged tick</name>
    <name type="synonym">Deer tick</name>
    <dbReference type="NCBI Taxonomy" id="6945"/>
    <lineage>
        <taxon>Eukaryota</taxon>
        <taxon>Metazoa</taxon>
        <taxon>Ecdysozoa</taxon>
        <taxon>Arthropoda</taxon>
        <taxon>Chelicerata</taxon>
        <taxon>Arachnida</taxon>
        <taxon>Acari</taxon>
        <taxon>Parasitiformes</taxon>
        <taxon>Ixodida</taxon>
        <taxon>Ixodoidea</taxon>
        <taxon>Ixodidae</taxon>
        <taxon>Ixodinae</taxon>
        <taxon>Ixodes</taxon>
    </lineage>
</organism>
<accession>B7PZD1</accession>
<dbReference type="InParanoid" id="B7PZD1"/>
<evidence type="ECO:0000313" key="2">
    <source>
        <dbReference type="EMBL" id="EEC11953.1"/>
    </source>
</evidence>
<sequence>MSLEDLASFTDSPRRSPHSGGNPNTKTLATCTHKNTVYRPQKFNKPLSNTGRETTWTRFLFSNSDFASHVARGPPGSRKYVRISILLSPYSTIQHDSMPALSDNLRRRPSCILKDRRRITLLHK</sequence>
<gene>
    <name evidence="2" type="ORF">IscW_ISCW009431</name>
</gene>
<proteinExistence type="predicted"/>
<dbReference type="EMBL" id="DS825494">
    <property type="protein sequence ID" value="EEC11953.1"/>
    <property type="molecule type" value="Genomic_DNA"/>
</dbReference>
<name>B7PZD1_IXOSC</name>
<reference evidence="2 4" key="1">
    <citation type="submission" date="2008-03" db="EMBL/GenBank/DDBJ databases">
        <title>Annotation of Ixodes scapularis.</title>
        <authorList>
            <consortium name="Ixodes scapularis Genome Project Consortium"/>
            <person name="Caler E."/>
            <person name="Hannick L.I."/>
            <person name="Bidwell S."/>
            <person name="Joardar V."/>
            <person name="Thiagarajan M."/>
            <person name="Amedeo P."/>
            <person name="Galinsky K.J."/>
            <person name="Schobel S."/>
            <person name="Inman J."/>
            <person name="Hostetler J."/>
            <person name="Miller J."/>
            <person name="Hammond M."/>
            <person name="Megy K."/>
            <person name="Lawson D."/>
            <person name="Kodira C."/>
            <person name="Sutton G."/>
            <person name="Meyer J."/>
            <person name="Hill C.A."/>
            <person name="Birren B."/>
            <person name="Nene V."/>
            <person name="Collins F."/>
            <person name="Alarcon-Chaidez F."/>
            <person name="Wikel S."/>
            <person name="Strausberg R."/>
        </authorList>
    </citation>
    <scope>NUCLEOTIDE SEQUENCE [LARGE SCALE GENOMIC DNA]</scope>
    <source>
        <strain evidence="4">Wikel</strain>
        <strain evidence="2">Wikel colony</strain>
    </source>
</reference>
<feature type="region of interest" description="Disordered" evidence="1">
    <location>
        <begin position="1"/>
        <end position="28"/>
    </location>
</feature>
<evidence type="ECO:0000313" key="3">
    <source>
        <dbReference type="EnsemblMetazoa" id="ISCW009431-PA"/>
    </source>
</evidence>
<evidence type="ECO:0000313" key="4">
    <source>
        <dbReference type="Proteomes" id="UP000001555"/>
    </source>
</evidence>
<dbReference type="HOGENOM" id="CLU_2006423_0_0_1"/>
<dbReference type="Proteomes" id="UP000001555">
    <property type="component" value="Unassembled WGS sequence"/>
</dbReference>
<dbReference type="EMBL" id="ABJB010618373">
    <property type="status" value="NOT_ANNOTATED_CDS"/>
    <property type="molecule type" value="Genomic_DNA"/>
</dbReference>
<reference evidence="3" key="2">
    <citation type="submission" date="2020-05" db="UniProtKB">
        <authorList>
            <consortium name="EnsemblMetazoa"/>
        </authorList>
    </citation>
    <scope>IDENTIFICATION</scope>
    <source>
        <strain evidence="3">wikel</strain>
    </source>
</reference>
<keyword evidence="4" id="KW-1185">Reference proteome</keyword>
<evidence type="ECO:0000256" key="1">
    <source>
        <dbReference type="SAM" id="MobiDB-lite"/>
    </source>
</evidence>